<dbReference type="RefSeq" id="WP_213412125.1">
    <property type="nucleotide sequence ID" value="NZ_BOVK01000027.1"/>
</dbReference>
<sequence>MYDVLIIGAGPAGASAGIFMARAKKKVLILDNDKSGTKKAWAANHYAVMGITGYDVFETGKRQAEKYGAEVKLAEVSAVERSESGFRVTACAEVYESAAVILATGAAKGLARQMGLQMKPGKEEGGPEVIAVDEEGRTSMKGVWAAGICTGQSMHISITSGDGARVAINLLSEWNGRQYVDHDMMC</sequence>
<dbReference type="PRINTS" id="PR00469">
    <property type="entry name" value="PNDRDTASEII"/>
</dbReference>
<accession>A0A8J4M2P5</accession>
<dbReference type="PANTHER" id="PTHR48105">
    <property type="entry name" value="THIOREDOXIN REDUCTASE 1-RELATED-RELATED"/>
    <property type="match status" value="1"/>
</dbReference>
<dbReference type="PRINTS" id="PR00368">
    <property type="entry name" value="FADPNR"/>
</dbReference>
<dbReference type="InterPro" id="IPR050097">
    <property type="entry name" value="Ferredoxin-NADP_redctase_2"/>
</dbReference>
<reference evidence="6" key="1">
    <citation type="submission" date="2021-04" db="EMBL/GenBank/DDBJ databases">
        <title>Draft genome sequence of Xylanibacillus composti strain K13.</title>
        <authorList>
            <person name="Uke A."/>
            <person name="Chhe C."/>
            <person name="Baramee S."/>
            <person name="Kosugi A."/>
        </authorList>
    </citation>
    <scope>NUCLEOTIDE SEQUENCE</scope>
    <source>
        <strain evidence="6">K13</strain>
    </source>
</reference>
<gene>
    <name evidence="6" type="ORF">XYCOK13_21440</name>
</gene>
<keyword evidence="7" id="KW-1185">Reference proteome</keyword>
<feature type="domain" description="FAD/NAD(P)-binding" evidence="5">
    <location>
        <begin position="2"/>
        <end position="108"/>
    </location>
</feature>
<proteinExistence type="predicted"/>
<dbReference type="InterPro" id="IPR036188">
    <property type="entry name" value="FAD/NAD-bd_sf"/>
</dbReference>
<protein>
    <recommendedName>
        <fullName evidence="5">FAD/NAD(P)-binding domain-containing protein</fullName>
    </recommendedName>
</protein>
<evidence type="ECO:0000256" key="4">
    <source>
        <dbReference type="ARBA" id="ARBA00023002"/>
    </source>
</evidence>
<comment type="subunit">
    <text evidence="2">Homodimer.</text>
</comment>
<name>A0A8J4M2P5_9BACL</name>
<dbReference type="GO" id="GO:0016491">
    <property type="term" value="F:oxidoreductase activity"/>
    <property type="evidence" value="ECO:0007669"/>
    <property type="project" value="UniProtKB-KW"/>
</dbReference>
<dbReference type="InterPro" id="IPR023753">
    <property type="entry name" value="FAD/NAD-binding_dom"/>
</dbReference>
<dbReference type="Gene3D" id="3.50.50.60">
    <property type="entry name" value="FAD/NAD(P)-binding domain"/>
    <property type="match status" value="1"/>
</dbReference>
<comment type="cofactor">
    <cofactor evidence="1">
        <name>FAD</name>
        <dbReference type="ChEBI" id="CHEBI:57692"/>
    </cofactor>
</comment>
<evidence type="ECO:0000313" key="7">
    <source>
        <dbReference type="Proteomes" id="UP000677918"/>
    </source>
</evidence>
<comment type="caution">
    <text evidence="6">The sequence shown here is derived from an EMBL/GenBank/DDBJ whole genome shotgun (WGS) entry which is preliminary data.</text>
</comment>
<organism evidence="6 7">
    <name type="scientific">Xylanibacillus composti</name>
    <dbReference type="NCBI Taxonomy" id="1572762"/>
    <lineage>
        <taxon>Bacteria</taxon>
        <taxon>Bacillati</taxon>
        <taxon>Bacillota</taxon>
        <taxon>Bacilli</taxon>
        <taxon>Bacillales</taxon>
        <taxon>Paenibacillaceae</taxon>
        <taxon>Xylanibacillus</taxon>
    </lineage>
</organism>
<dbReference type="Proteomes" id="UP000677918">
    <property type="component" value="Unassembled WGS sequence"/>
</dbReference>
<evidence type="ECO:0000256" key="1">
    <source>
        <dbReference type="ARBA" id="ARBA00001974"/>
    </source>
</evidence>
<evidence type="ECO:0000256" key="2">
    <source>
        <dbReference type="ARBA" id="ARBA00011738"/>
    </source>
</evidence>
<dbReference type="SUPFAM" id="SSF51905">
    <property type="entry name" value="FAD/NAD(P)-binding domain"/>
    <property type="match status" value="1"/>
</dbReference>
<dbReference type="EMBL" id="BOVK01000027">
    <property type="protein sequence ID" value="GIQ69320.1"/>
    <property type="molecule type" value="Genomic_DNA"/>
</dbReference>
<dbReference type="Pfam" id="PF07992">
    <property type="entry name" value="Pyr_redox_2"/>
    <property type="match status" value="1"/>
</dbReference>
<evidence type="ECO:0000313" key="6">
    <source>
        <dbReference type="EMBL" id="GIQ69320.1"/>
    </source>
</evidence>
<evidence type="ECO:0000256" key="3">
    <source>
        <dbReference type="ARBA" id="ARBA00022630"/>
    </source>
</evidence>
<evidence type="ECO:0000259" key="5">
    <source>
        <dbReference type="Pfam" id="PF07992"/>
    </source>
</evidence>
<keyword evidence="4" id="KW-0560">Oxidoreductase</keyword>
<keyword evidence="3" id="KW-0285">Flavoprotein</keyword>
<dbReference type="AlphaFoldDB" id="A0A8J4M2P5"/>